<keyword evidence="6" id="KW-0547">Nucleotide-binding</keyword>
<evidence type="ECO:0000256" key="11">
    <source>
        <dbReference type="ARBA" id="ARBA00023136"/>
    </source>
</evidence>
<dbReference type="InterPro" id="IPR010559">
    <property type="entry name" value="Sig_transdc_His_kin_internal"/>
</dbReference>
<keyword evidence="4" id="KW-0808">Transferase</keyword>
<organism evidence="14 15">
    <name type="scientific">Paenibacillus selenitireducens</name>
    <dbReference type="NCBI Taxonomy" id="1324314"/>
    <lineage>
        <taxon>Bacteria</taxon>
        <taxon>Bacillati</taxon>
        <taxon>Bacillota</taxon>
        <taxon>Bacilli</taxon>
        <taxon>Bacillales</taxon>
        <taxon>Paenibacillaceae</taxon>
        <taxon>Paenibacillus</taxon>
    </lineage>
</organism>
<evidence type="ECO:0000256" key="1">
    <source>
        <dbReference type="ARBA" id="ARBA00004651"/>
    </source>
</evidence>
<dbReference type="Pfam" id="PF00672">
    <property type="entry name" value="HAMP"/>
    <property type="match status" value="1"/>
</dbReference>
<comment type="subcellular location">
    <subcellularLocation>
        <location evidence="1">Cell membrane</location>
        <topology evidence="1">Multi-pass membrane protein</topology>
    </subcellularLocation>
</comment>
<dbReference type="SMART" id="SM00304">
    <property type="entry name" value="HAMP"/>
    <property type="match status" value="1"/>
</dbReference>
<keyword evidence="2" id="KW-1003">Cell membrane</keyword>
<evidence type="ECO:0000256" key="6">
    <source>
        <dbReference type="ARBA" id="ARBA00022741"/>
    </source>
</evidence>
<dbReference type="Gene3D" id="3.30.565.10">
    <property type="entry name" value="Histidine kinase-like ATPase, C-terminal domain"/>
    <property type="match status" value="1"/>
</dbReference>
<name>A0A1T2X8B2_9BACL</name>
<sequence>MKSHSIRTRLIQFMLIVTTIPLLLSLVITLVHTRESIKEQSISENARLIFQGKTNLANYLNNINRASVVVYSDSHFLNNLSKSVDDYQAMAEMYSTLQNLQGLLPDIQQVYLHSRMTNQSTLIANGIPRREIRQAPYQSIGQYVTSHTATEPPHLVHSYGFPPSPNDPTDRMVFTFYRPIVRIPSTTQLAIMAIDVKLDGIAAICEQLYDATDEQFYLLDENDIVIYSGIPEEIGKPLHNKNLAPRITPDKNGFIDGKNAMQVYEKLDVPFAKWTLVKQIPHNVLYRKSTELIRINAVIAALALLAVILGTLYISFRITRPIKQLARYMNQIQTGQLDVDIEVNSNDEIGTLSRRLRQMMDTINNLILRKYKLELANKTNQLKALQAQIDPHFLYNTLQSIGTVALQHNVPRVYSLLASLADIMRYKMRSGEALVTLQEEVNHLKLYLDLQKERFDEQFNFMWDIAPESLAASIPKMTLQPLVENYFKHGMDPHLGTGHLCVRTQLTESNRLIIVIENNGSSIEEQELVQLQEELKFQLEEHEDPIKERTSIGLYNVLTRLKLYTDDTATLYIENVEPHGVRITLDYAWESETA</sequence>
<evidence type="ECO:0000256" key="12">
    <source>
        <dbReference type="SAM" id="Phobius"/>
    </source>
</evidence>
<dbReference type="PANTHER" id="PTHR34220:SF11">
    <property type="entry name" value="SENSOR PROTEIN KINASE HPTS"/>
    <property type="match status" value="1"/>
</dbReference>
<keyword evidence="15" id="KW-1185">Reference proteome</keyword>
<dbReference type="SUPFAM" id="SSF55874">
    <property type="entry name" value="ATPase domain of HSP90 chaperone/DNA topoisomerase II/histidine kinase"/>
    <property type="match status" value="1"/>
</dbReference>
<gene>
    <name evidence="14" type="ORF">BVG16_18095</name>
</gene>
<dbReference type="InterPro" id="IPR003660">
    <property type="entry name" value="HAMP_dom"/>
</dbReference>
<dbReference type="PROSITE" id="PS50885">
    <property type="entry name" value="HAMP"/>
    <property type="match status" value="1"/>
</dbReference>
<keyword evidence="7 14" id="KW-0418">Kinase</keyword>
<keyword evidence="10" id="KW-0902">Two-component regulatory system</keyword>
<evidence type="ECO:0000259" key="13">
    <source>
        <dbReference type="PROSITE" id="PS50885"/>
    </source>
</evidence>
<comment type="caution">
    <text evidence="14">The sequence shown here is derived from an EMBL/GenBank/DDBJ whole genome shotgun (WGS) entry which is preliminary data.</text>
</comment>
<evidence type="ECO:0000313" key="14">
    <source>
        <dbReference type="EMBL" id="OPA76129.1"/>
    </source>
</evidence>
<keyword evidence="5 12" id="KW-0812">Transmembrane</keyword>
<evidence type="ECO:0000256" key="3">
    <source>
        <dbReference type="ARBA" id="ARBA00022553"/>
    </source>
</evidence>
<dbReference type="PANTHER" id="PTHR34220">
    <property type="entry name" value="SENSOR HISTIDINE KINASE YPDA"/>
    <property type="match status" value="1"/>
</dbReference>
<dbReference type="Pfam" id="PF06580">
    <property type="entry name" value="His_kinase"/>
    <property type="match status" value="1"/>
</dbReference>
<evidence type="ECO:0000256" key="9">
    <source>
        <dbReference type="ARBA" id="ARBA00022989"/>
    </source>
</evidence>
<dbReference type="GO" id="GO:0005524">
    <property type="term" value="F:ATP binding"/>
    <property type="evidence" value="ECO:0007669"/>
    <property type="project" value="UniProtKB-KW"/>
</dbReference>
<dbReference type="Proteomes" id="UP000190188">
    <property type="component" value="Unassembled WGS sequence"/>
</dbReference>
<evidence type="ECO:0000256" key="10">
    <source>
        <dbReference type="ARBA" id="ARBA00023012"/>
    </source>
</evidence>
<accession>A0A1T2X8B2</accession>
<evidence type="ECO:0000256" key="7">
    <source>
        <dbReference type="ARBA" id="ARBA00022777"/>
    </source>
</evidence>
<dbReference type="EMBL" id="MSZX01000007">
    <property type="protein sequence ID" value="OPA76129.1"/>
    <property type="molecule type" value="Genomic_DNA"/>
</dbReference>
<dbReference type="InterPro" id="IPR036890">
    <property type="entry name" value="HATPase_C_sf"/>
</dbReference>
<evidence type="ECO:0000256" key="8">
    <source>
        <dbReference type="ARBA" id="ARBA00022840"/>
    </source>
</evidence>
<feature type="transmembrane region" description="Helical" evidence="12">
    <location>
        <begin position="295"/>
        <end position="316"/>
    </location>
</feature>
<dbReference type="RefSeq" id="WP_078500296.1">
    <property type="nucleotide sequence ID" value="NZ_MSZX01000007.1"/>
</dbReference>
<keyword evidence="8" id="KW-0067">ATP-binding</keyword>
<dbReference type="STRING" id="1324314.BVG16_18095"/>
<evidence type="ECO:0000313" key="15">
    <source>
        <dbReference type="Proteomes" id="UP000190188"/>
    </source>
</evidence>
<dbReference type="Gene3D" id="1.10.8.500">
    <property type="entry name" value="HAMP domain in histidine kinase"/>
    <property type="match status" value="1"/>
</dbReference>
<dbReference type="GO" id="GO:0000155">
    <property type="term" value="F:phosphorelay sensor kinase activity"/>
    <property type="evidence" value="ECO:0007669"/>
    <property type="project" value="InterPro"/>
</dbReference>
<dbReference type="SUPFAM" id="SSF158472">
    <property type="entry name" value="HAMP domain-like"/>
    <property type="match status" value="1"/>
</dbReference>
<dbReference type="Gene3D" id="3.30.450.20">
    <property type="entry name" value="PAS domain"/>
    <property type="match status" value="1"/>
</dbReference>
<reference evidence="14 15" key="1">
    <citation type="submission" date="2017-01" db="EMBL/GenBank/DDBJ databases">
        <title>Genome analysis of Paenibacillus selenitrireducens ES3-24.</title>
        <authorList>
            <person name="Xu D."/>
            <person name="Yao R."/>
            <person name="Zheng S."/>
        </authorList>
    </citation>
    <scope>NUCLEOTIDE SEQUENCE [LARGE SCALE GENOMIC DNA]</scope>
    <source>
        <strain evidence="14 15">ES3-24</strain>
    </source>
</reference>
<dbReference type="CDD" id="cd06225">
    <property type="entry name" value="HAMP"/>
    <property type="match status" value="1"/>
</dbReference>
<keyword evidence="11 12" id="KW-0472">Membrane</keyword>
<evidence type="ECO:0000256" key="5">
    <source>
        <dbReference type="ARBA" id="ARBA00022692"/>
    </source>
</evidence>
<proteinExistence type="predicted"/>
<keyword evidence="9 12" id="KW-1133">Transmembrane helix</keyword>
<evidence type="ECO:0000256" key="4">
    <source>
        <dbReference type="ARBA" id="ARBA00022679"/>
    </source>
</evidence>
<protein>
    <submittedName>
        <fullName evidence="14">Histidine kinase</fullName>
    </submittedName>
</protein>
<evidence type="ECO:0000256" key="2">
    <source>
        <dbReference type="ARBA" id="ARBA00022475"/>
    </source>
</evidence>
<dbReference type="OrthoDB" id="9776552at2"/>
<feature type="domain" description="HAMP" evidence="13">
    <location>
        <begin position="316"/>
        <end position="368"/>
    </location>
</feature>
<dbReference type="InterPro" id="IPR050640">
    <property type="entry name" value="Bact_2-comp_sensor_kinase"/>
</dbReference>
<dbReference type="GO" id="GO:0005886">
    <property type="term" value="C:plasma membrane"/>
    <property type="evidence" value="ECO:0007669"/>
    <property type="project" value="UniProtKB-SubCell"/>
</dbReference>
<dbReference type="AlphaFoldDB" id="A0A1T2X8B2"/>
<keyword evidence="3" id="KW-0597">Phosphoprotein</keyword>